<sequence>MNFLLATVTYSRKIMRIVGMEMPC</sequence>
<name>A0A5B7IW01_PORTR</name>
<protein>
    <submittedName>
        <fullName evidence="1">Uncharacterized protein</fullName>
    </submittedName>
</protein>
<gene>
    <name evidence="1" type="ORF">E2C01_080665</name>
</gene>
<reference evidence="1 2" key="1">
    <citation type="submission" date="2019-05" db="EMBL/GenBank/DDBJ databases">
        <title>Another draft genome of Portunus trituberculatus and its Hox gene families provides insights of decapod evolution.</title>
        <authorList>
            <person name="Jeong J.-H."/>
            <person name="Song I."/>
            <person name="Kim S."/>
            <person name="Choi T."/>
            <person name="Kim D."/>
            <person name="Ryu S."/>
            <person name="Kim W."/>
        </authorList>
    </citation>
    <scope>NUCLEOTIDE SEQUENCE [LARGE SCALE GENOMIC DNA]</scope>
    <source>
        <tissue evidence="1">Muscle</tissue>
    </source>
</reference>
<dbReference type="AlphaFoldDB" id="A0A5B7IW01"/>
<evidence type="ECO:0000313" key="2">
    <source>
        <dbReference type="Proteomes" id="UP000324222"/>
    </source>
</evidence>
<comment type="caution">
    <text evidence="1">The sequence shown here is derived from an EMBL/GenBank/DDBJ whole genome shotgun (WGS) entry which is preliminary data.</text>
</comment>
<organism evidence="1 2">
    <name type="scientific">Portunus trituberculatus</name>
    <name type="common">Swimming crab</name>
    <name type="synonym">Neptunus trituberculatus</name>
    <dbReference type="NCBI Taxonomy" id="210409"/>
    <lineage>
        <taxon>Eukaryota</taxon>
        <taxon>Metazoa</taxon>
        <taxon>Ecdysozoa</taxon>
        <taxon>Arthropoda</taxon>
        <taxon>Crustacea</taxon>
        <taxon>Multicrustacea</taxon>
        <taxon>Malacostraca</taxon>
        <taxon>Eumalacostraca</taxon>
        <taxon>Eucarida</taxon>
        <taxon>Decapoda</taxon>
        <taxon>Pleocyemata</taxon>
        <taxon>Brachyura</taxon>
        <taxon>Eubrachyura</taxon>
        <taxon>Portunoidea</taxon>
        <taxon>Portunidae</taxon>
        <taxon>Portuninae</taxon>
        <taxon>Portunus</taxon>
    </lineage>
</organism>
<dbReference type="EMBL" id="VSRR010069832">
    <property type="protein sequence ID" value="MPC85866.1"/>
    <property type="molecule type" value="Genomic_DNA"/>
</dbReference>
<keyword evidence="2" id="KW-1185">Reference proteome</keyword>
<evidence type="ECO:0000313" key="1">
    <source>
        <dbReference type="EMBL" id="MPC85866.1"/>
    </source>
</evidence>
<accession>A0A5B7IW01</accession>
<proteinExistence type="predicted"/>
<dbReference type="Proteomes" id="UP000324222">
    <property type="component" value="Unassembled WGS sequence"/>
</dbReference>